<dbReference type="HOGENOM" id="CLU_000604_1_2_9"/>
<dbReference type="Gene3D" id="3.40.50.300">
    <property type="entry name" value="P-loop containing nucleotide triphosphate hydrolases"/>
    <property type="match status" value="1"/>
</dbReference>
<feature type="domain" description="ABC transporter" evidence="5">
    <location>
        <begin position="5"/>
        <end position="233"/>
    </location>
</feature>
<dbReference type="GO" id="GO:0016887">
    <property type="term" value="F:ATP hydrolysis activity"/>
    <property type="evidence" value="ECO:0007669"/>
    <property type="project" value="InterPro"/>
</dbReference>
<organism evidence="6 7">
    <name type="scientific">Clostridium baratii str. Sullivan</name>
    <dbReference type="NCBI Taxonomy" id="1415775"/>
    <lineage>
        <taxon>Bacteria</taxon>
        <taxon>Bacillati</taxon>
        <taxon>Bacillota</taxon>
        <taxon>Clostridia</taxon>
        <taxon>Eubacteriales</taxon>
        <taxon>Clostridiaceae</taxon>
        <taxon>Clostridium</taxon>
    </lineage>
</organism>
<evidence type="ECO:0000259" key="5">
    <source>
        <dbReference type="PROSITE" id="PS50893"/>
    </source>
</evidence>
<gene>
    <name evidence="6" type="ORF">U729_966</name>
</gene>
<dbReference type="Pfam" id="PF00005">
    <property type="entry name" value="ABC_tran"/>
    <property type="match status" value="1"/>
</dbReference>
<dbReference type="OrthoDB" id="9809205at2"/>
<dbReference type="GO" id="GO:0005524">
    <property type="term" value="F:ATP binding"/>
    <property type="evidence" value="ECO:0007669"/>
    <property type="project" value="UniProtKB-KW"/>
</dbReference>
<dbReference type="RefSeq" id="WP_039312127.1">
    <property type="nucleotide sequence ID" value="NZ_CP006905.1"/>
</dbReference>
<evidence type="ECO:0000256" key="1">
    <source>
        <dbReference type="ARBA" id="ARBA00005417"/>
    </source>
</evidence>
<sequence length="306" mass="34844">MQDILRLEGVSKSYGNKKVVDNAYISLKKGEIYGFVGPNGAGKTTIMKMITNLIKKDSGNIIIFGEDVQTGDYEYFKRIGSLIENPSFYKNMTLEENIKIYCDYRGFYDKNEIDKIIKLFGLEEYRKLKASKLSLGNKQRLGIAQALVTMPEILILDEPINGLDPIGIKEIRELLLKLSKEYGITIFISSHILSEVESIADRIGIINKGKILEEISMEDLRRKCGEYIELTLSDSKKAAILLEKIFNINNYKILDDTSIRIYHPNLDGTKVLKELIDNGFKIDSFNRKIESLEEYYIKKVGGNINA</sequence>
<evidence type="ECO:0000313" key="7">
    <source>
        <dbReference type="Proteomes" id="UP000030635"/>
    </source>
</evidence>
<keyword evidence="4" id="KW-0067">ATP-binding</keyword>
<name>A0A0A7FTE7_9CLOT</name>
<dbReference type="InterPro" id="IPR003593">
    <property type="entry name" value="AAA+_ATPase"/>
</dbReference>
<evidence type="ECO:0000256" key="4">
    <source>
        <dbReference type="ARBA" id="ARBA00022840"/>
    </source>
</evidence>
<dbReference type="PROSITE" id="PS50893">
    <property type="entry name" value="ABC_TRANSPORTER_2"/>
    <property type="match status" value="1"/>
</dbReference>
<keyword evidence="2" id="KW-0813">Transport</keyword>
<comment type="similarity">
    <text evidence="1">Belongs to the ABC transporter superfamily.</text>
</comment>
<dbReference type="SMART" id="SM00382">
    <property type="entry name" value="AAA"/>
    <property type="match status" value="1"/>
</dbReference>
<evidence type="ECO:0000256" key="2">
    <source>
        <dbReference type="ARBA" id="ARBA00022448"/>
    </source>
</evidence>
<dbReference type="PANTHER" id="PTHR43335:SF8">
    <property type="entry name" value="ABC TRANSPORTER, ATP-BINDING PROTEIN"/>
    <property type="match status" value="1"/>
</dbReference>
<accession>A0A0A7FTE7</accession>
<dbReference type="AlphaFoldDB" id="A0A0A7FTE7"/>
<dbReference type="STRING" id="1561.NPD11_2023"/>
<dbReference type="PROSITE" id="PS00211">
    <property type="entry name" value="ABC_TRANSPORTER_1"/>
    <property type="match status" value="1"/>
</dbReference>
<evidence type="ECO:0000313" key="6">
    <source>
        <dbReference type="EMBL" id="AIY82904.1"/>
    </source>
</evidence>
<dbReference type="InterPro" id="IPR003439">
    <property type="entry name" value="ABC_transporter-like_ATP-bd"/>
</dbReference>
<dbReference type="InterPro" id="IPR017871">
    <property type="entry name" value="ABC_transporter-like_CS"/>
</dbReference>
<dbReference type="EMBL" id="CP006905">
    <property type="protein sequence ID" value="AIY82904.1"/>
    <property type="molecule type" value="Genomic_DNA"/>
</dbReference>
<reference evidence="6 7" key="1">
    <citation type="journal article" date="2015" name="Infect. Genet. Evol.">
        <title>Genomic sequences of six botulinum neurotoxin-producing strains representing three clostridial species illustrate the mobility and diversity of botulinum neurotoxin genes.</title>
        <authorList>
            <person name="Smith T.J."/>
            <person name="Hill K.K."/>
            <person name="Xie G."/>
            <person name="Foley B.T."/>
            <person name="Williamson C.H."/>
            <person name="Foster J.T."/>
            <person name="Johnson S.L."/>
            <person name="Chertkov O."/>
            <person name="Teshima H."/>
            <person name="Gibbons H.S."/>
            <person name="Johnsky L.A."/>
            <person name="Karavis M.A."/>
            <person name="Smith L.A."/>
        </authorList>
    </citation>
    <scope>NUCLEOTIDE SEQUENCE [LARGE SCALE GENOMIC DNA]</scope>
    <source>
        <strain evidence="6">Sullivan</strain>
    </source>
</reference>
<dbReference type="Proteomes" id="UP000030635">
    <property type="component" value="Chromosome"/>
</dbReference>
<keyword evidence="7" id="KW-1185">Reference proteome</keyword>
<keyword evidence="3" id="KW-0547">Nucleotide-binding</keyword>
<dbReference type="SUPFAM" id="SSF52540">
    <property type="entry name" value="P-loop containing nucleoside triphosphate hydrolases"/>
    <property type="match status" value="1"/>
</dbReference>
<dbReference type="KEGG" id="cbv:U729_966"/>
<dbReference type="eggNOG" id="COG1131">
    <property type="taxonomic scope" value="Bacteria"/>
</dbReference>
<dbReference type="PANTHER" id="PTHR43335">
    <property type="entry name" value="ABC TRANSPORTER, ATP-BINDING PROTEIN"/>
    <property type="match status" value="1"/>
</dbReference>
<evidence type="ECO:0000256" key="3">
    <source>
        <dbReference type="ARBA" id="ARBA00022741"/>
    </source>
</evidence>
<protein>
    <submittedName>
        <fullName evidence="6">ABC transporter family protein</fullName>
    </submittedName>
</protein>
<proteinExistence type="inferred from homology"/>
<dbReference type="InterPro" id="IPR027417">
    <property type="entry name" value="P-loop_NTPase"/>
</dbReference>